<geneLocation type="mitochondrion" evidence="2"/>
<evidence type="ECO:0000313" key="2">
    <source>
        <dbReference type="EMBL" id="AHB23661.1"/>
    </source>
</evidence>
<feature type="transmembrane region" description="Helical" evidence="1">
    <location>
        <begin position="111"/>
        <end position="129"/>
    </location>
</feature>
<proteinExistence type="predicted"/>
<reference evidence="2" key="1">
    <citation type="journal article" date="2014" name="Mol. Biol. Rep.">
        <title>Complete mitochondrial genomes of Ceratobaeus sp. and Idris sp. (Hymenoptera: Scelionidae): shared gene rearrangements as potential phylogenetic markers at the tribal level.</title>
        <authorList>
            <person name="Mao M."/>
            <person name="Dowton M."/>
        </authorList>
    </citation>
    <scope>NUCLEOTIDE SEQUENCE</scope>
</reference>
<feature type="transmembrane region" description="Helical" evidence="1">
    <location>
        <begin position="71"/>
        <end position="91"/>
    </location>
</feature>
<feature type="transmembrane region" description="Helical" evidence="1">
    <location>
        <begin position="12"/>
        <end position="34"/>
    </location>
</feature>
<gene>
    <name evidence="2" type="primary">ND6</name>
</gene>
<feature type="transmembrane region" description="Helical" evidence="1">
    <location>
        <begin position="164"/>
        <end position="185"/>
    </location>
</feature>
<evidence type="ECO:0000256" key="1">
    <source>
        <dbReference type="SAM" id="Phobius"/>
    </source>
</evidence>
<sequence length="195" mass="23498">MKNFFLWNSMFYFLILINIILLLKLKMLTILFLINLIFTEKNLNPLNLNIMIIITTIFLSMLMNENLKTNWFSLILFIVMIGGMMILFLYFNSFLIKEEFKAINLKMYLNNFFKLTFFSMLMIFLYNKLSLSMMVMNLNKKLLFLKFFINENILMFILNNKIYLSFLILIIFLLFCLMVITSLCMNKNISLRKFN</sequence>
<name>A0A067YFY8_9HYME</name>
<keyword evidence="1" id="KW-0472">Membrane</keyword>
<dbReference type="EMBL" id="KF696670">
    <property type="protein sequence ID" value="AHB23661.1"/>
    <property type="molecule type" value="Genomic_DNA"/>
</dbReference>
<keyword evidence="2" id="KW-0496">Mitochondrion</keyword>
<keyword evidence="1" id="KW-0812">Transmembrane</keyword>
<organism evidence="2">
    <name type="scientific">Idris sp. MM-2013</name>
    <dbReference type="NCBI Taxonomy" id="1429433"/>
    <lineage>
        <taxon>Eukaryota</taxon>
        <taxon>Metazoa</taxon>
        <taxon>Ecdysozoa</taxon>
        <taxon>Arthropoda</taxon>
        <taxon>Hexapoda</taxon>
        <taxon>Insecta</taxon>
        <taxon>Pterygota</taxon>
        <taxon>Neoptera</taxon>
        <taxon>Endopterygota</taxon>
        <taxon>Hymenoptera</taxon>
        <taxon>Apocrita</taxon>
        <taxon>Proctotrupomorpha</taxon>
        <taxon>Platygastroidea</taxon>
        <taxon>Scelionidae</taxon>
        <taxon>Scelioninae</taxon>
        <taxon>Idris</taxon>
    </lineage>
</organism>
<feature type="transmembrane region" description="Helical" evidence="1">
    <location>
        <begin position="46"/>
        <end position="64"/>
    </location>
</feature>
<protein>
    <submittedName>
        <fullName evidence="2">NADH dehydrogenase subunit 6</fullName>
    </submittedName>
</protein>
<keyword evidence="1" id="KW-1133">Transmembrane helix</keyword>
<accession>A0A067YFY8</accession>
<dbReference type="AlphaFoldDB" id="A0A067YFY8"/>